<dbReference type="InterPro" id="IPR013320">
    <property type="entry name" value="ConA-like_dom_sf"/>
</dbReference>
<keyword evidence="5" id="KW-1185">Reference proteome</keyword>
<gene>
    <name evidence="4" type="ORF">niasHS_004092</name>
</gene>
<evidence type="ECO:0000313" key="5">
    <source>
        <dbReference type="Proteomes" id="UP001620645"/>
    </source>
</evidence>
<dbReference type="SMART" id="SM00908">
    <property type="entry name" value="Gal-bind_lectin"/>
    <property type="match status" value="2"/>
</dbReference>
<dbReference type="SUPFAM" id="SSF49899">
    <property type="entry name" value="Concanavalin A-like lectins/glucanases"/>
    <property type="match status" value="2"/>
</dbReference>
<keyword evidence="1 2" id="KW-0430">Lectin</keyword>
<dbReference type="InterPro" id="IPR001079">
    <property type="entry name" value="Galectin_CRD"/>
</dbReference>
<dbReference type="InterPro" id="IPR044156">
    <property type="entry name" value="Galectin-like"/>
</dbReference>
<comment type="caution">
    <text evidence="4">The sequence shown here is derived from an EMBL/GenBank/DDBJ whole genome shotgun (WGS) entry which is preliminary data.</text>
</comment>
<sequence length="294" mass="32873">MCSIIDESPVAIGNGKVGTETQLSTPFRGVLDVRFEPGQTLTVKGIVGEKARQFSVNLHSRTADFSGSDVPLRVAARVDRAKIGLNSMVNKVWGKEQRKGHSLKPGQPIDLRIRAHDKEFQIIIDGKEFKRYAYQSPLQSITHLSIDGDLAIQQIHWGGKVYPVPYETGLPHGFPIGKCLKMSGTPSLRKGGRFEVNLLRKNGHIALHLNARFDEKAVVRNSLEANEWGNEEREGKMPFERGHCFDLVIANEANHFGIFVNEQHFANFVHRSKPEDIFGLLIQGDIELTGLEME</sequence>
<dbReference type="PROSITE" id="PS51304">
    <property type="entry name" value="GALECTIN"/>
    <property type="match status" value="2"/>
</dbReference>
<dbReference type="Pfam" id="PF00337">
    <property type="entry name" value="Gal-bind_lectin"/>
    <property type="match status" value="2"/>
</dbReference>
<dbReference type="PANTHER" id="PTHR11346:SF176">
    <property type="entry name" value="32 KDA BETA-GALACTOSIDE-BINDING LECTIN LEC-3"/>
    <property type="match status" value="1"/>
</dbReference>
<accession>A0ABD2JUL8</accession>
<dbReference type="Gene3D" id="2.60.120.200">
    <property type="match status" value="2"/>
</dbReference>
<evidence type="ECO:0000313" key="4">
    <source>
        <dbReference type="EMBL" id="KAL3094336.1"/>
    </source>
</evidence>
<evidence type="ECO:0000259" key="3">
    <source>
        <dbReference type="PROSITE" id="PS51304"/>
    </source>
</evidence>
<protein>
    <recommendedName>
        <fullName evidence="2">Galectin</fullName>
    </recommendedName>
</protein>
<dbReference type="GO" id="GO:0030246">
    <property type="term" value="F:carbohydrate binding"/>
    <property type="evidence" value="ECO:0007669"/>
    <property type="project" value="UniProtKB-UniRule"/>
</dbReference>
<proteinExistence type="predicted"/>
<dbReference type="PANTHER" id="PTHR11346">
    <property type="entry name" value="GALECTIN"/>
    <property type="match status" value="1"/>
</dbReference>
<name>A0ABD2JUL8_HETSC</name>
<dbReference type="CDD" id="cd00070">
    <property type="entry name" value="GLECT"/>
    <property type="match status" value="2"/>
</dbReference>
<dbReference type="AlphaFoldDB" id="A0ABD2JUL8"/>
<dbReference type="EMBL" id="JBICCN010000095">
    <property type="protein sequence ID" value="KAL3094336.1"/>
    <property type="molecule type" value="Genomic_DNA"/>
</dbReference>
<feature type="domain" description="Galectin" evidence="3">
    <location>
        <begin position="27"/>
        <end position="158"/>
    </location>
</feature>
<dbReference type="Proteomes" id="UP001620645">
    <property type="component" value="Unassembled WGS sequence"/>
</dbReference>
<reference evidence="4 5" key="1">
    <citation type="submission" date="2024-10" db="EMBL/GenBank/DDBJ databases">
        <authorList>
            <person name="Kim D."/>
        </authorList>
    </citation>
    <scope>NUCLEOTIDE SEQUENCE [LARGE SCALE GENOMIC DNA]</scope>
    <source>
        <strain evidence="4">Taebaek</strain>
    </source>
</reference>
<evidence type="ECO:0000256" key="1">
    <source>
        <dbReference type="ARBA" id="ARBA00022734"/>
    </source>
</evidence>
<feature type="domain" description="Galectin" evidence="3">
    <location>
        <begin position="166"/>
        <end position="294"/>
    </location>
</feature>
<dbReference type="SMART" id="SM00276">
    <property type="entry name" value="GLECT"/>
    <property type="match status" value="2"/>
</dbReference>
<evidence type="ECO:0000256" key="2">
    <source>
        <dbReference type="RuleBase" id="RU102079"/>
    </source>
</evidence>
<organism evidence="4 5">
    <name type="scientific">Heterodera schachtii</name>
    <name type="common">Sugarbeet cyst nematode worm</name>
    <name type="synonym">Tylenchus schachtii</name>
    <dbReference type="NCBI Taxonomy" id="97005"/>
    <lineage>
        <taxon>Eukaryota</taxon>
        <taxon>Metazoa</taxon>
        <taxon>Ecdysozoa</taxon>
        <taxon>Nematoda</taxon>
        <taxon>Chromadorea</taxon>
        <taxon>Rhabditida</taxon>
        <taxon>Tylenchina</taxon>
        <taxon>Tylenchomorpha</taxon>
        <taxon>Tylenchoidea</taxon>
        <taxon>Heteroderidae</taxon>
        <taxon>Heteroderinae</taxon>
        <taxon>Heterodera</taxon>
    </lineage>
</organism>